<protein>
    <recommendedName>
        <fullName evidence="1">TLDc domain-containing protein</fullName>
    </recommendedName>
</protein>
<keyword evidence="3" id="KW-1185">Reference proteome</keyword>
<comment type="caution">
    <text evidence="2">The sequence shown here is derived from an EMBL/GenBank/DDBJ whole genome shotgun (WGS) entry which is preliminary data.</text>
</comment>
<feature type="domain" description="TLDc" evidence="1">
    <location>
        <begin position="5"/>
        <end position="59"/>
    </location>
</feature>
<dbReference type="EMBL" id="JAPDFW010000065">
    <property type="protein sequence ID" value="KAJ5075440.1"/>
    <property type="molecule type" value="Genomic_DNA"/>
</dbReference>
<dbReference type="AlphaFoldDB" id="A0A9Q0LQJ5"/>
<name>A0A9Q0LQJ5_ANAIG</name>
<proteinExistence type="predicted"/>
<gene>
    <name evidence="2" type="ORF">M0811_07410</name>
</gene>
<sequence>MMMNFYKMKKGFSVKKDGFTGNKWHSICDNKGKTLVIIKTKENYIFGGFTQVGFTTDKSKWKEKDINKRNGGPCFGRSGGIWLNYDFSPFVTSCGEFYTNPKGIEPNSNEAKSYLAGSYDEWKVDEIETYFI</sequence>
<dbReference type="Proteomes" id="UP001149090">
    <property type="component" value="Unassembled WGS sequence"/>
</dbReference>
<reference evidence="2" key="1">
    <citation type="submission" date="2022-10" db="EMBL/GenBank/DDBJ databases">
        <title>Novel sulphate-reducing endosymbionts in the free-living metamonad Anaeramoeba.</title>
        <authorList>
            <person name="Jerlstrom-Hultqvist J."/>
            <person name="Cepicka I."/>
            <person name="Gallot-Lavallee L."/>
            <person name="Salas-Leiva D."/>
            <person name="Curtis B.A."/>
            <person name="Zahonova K."/>
            <person name="Pipaliya S."/>
            <person name="Dacks J."/>
            <person name="Roger A.J."/>
        </authorList>
    </citation>
    <scope>NUCLEOTIDE SEQUENCE</scope>
    <source>
        <strain evidence="2">BMAN</strain>
    </source>
</reference>
<dbReference type="InterPro" id="IPR006571">
    <property type="entry name" value="TLDc_dom"/>
</dbReference>
<evidence type="ECO:0000259" key="1">
    <source>
        <dbReference type="Pfam" id="PF07534"/>
    </source>
</evidence>
<dbReference type="Pfam" id="PF07534">
    <property type="entry name" value="TLD"/>
    <property type="match status" value="1"/>
</dbReference>
<evidence type="ECO:0000313" key="3">
    <source>
        <dbReference type="Proteomes" id="UP001149090"/>
    </source>
</evidence>
<organism evidence="2 3">
    <name type="scientific">Anaeramoeba ignava</name>
    <name type="common">Anaerobic marine amoeba</name>
    <dbReference type="NCBI Taxonomy" id="1746090"/>
    <lineage>
        <taxon>Eukaryota</taxon>
        <taxon>Metamonada</taxon>
        <taxon>Anaeramoebidae</taxon>
        <taxon>Anaeramoeba</taxon>
    </lineage>
</organism>
<accession>A0A9Q0LQJ5</accession>
<dbReference type="OrthoDB" id="5987336at2759"/>
<evidence type="ECO:0000313" key="2">
    <source>
        <dbReference type="EMBL" id="KAJ5075440.1"/>
    </source>
</evidence>